<dbReference type="Gene3D" id="3.40.50.720">
    <property type="entry name" value="NAD(P)-binding Rossmann-like Domain"/>
    <property type="match status" value="1"/>
</dbReference>
<evidence type="ECO:0000256" key="2">
    <source>
        <dbReference type="SAM" id="MobiDB-lite"/>
    </source>
</evidence>
<evidence type="ECO:0000313" key="3">
    <source>
        <dbReference type="EMBL" id="MBM7060673.1"/>
    </source>
</evidence>
<evidence type="ECO:0000313" key="4">
    <source>
        <dbReference type="Proteomes" id="UP000717995"/>
    </source>
</evidence>
<dbReference type="InterPro" id="IPR002347">
    <property type="entry name" value="SDR_fam"/>
</dbReference>
<comment type="caution">
    <text evidence="3">The sequence shown here is derived from an EMBL/GenBank/DDBJ whole genome shotgun (WGS) entry which is preliminary data.</text>
</comment>
<comment type="similarity">
    <text evidence="1">Belongs to the short-chain dehydrogenases/reductases (SDR) family.</text>
</comment>
<sequence>MTQPQALPLAPESRGEAPGRGRLTGRKILVIGGGQRTFDAATDPVGNGRAMCLLYAREGASVAVADVNLASAEDTVRLIRAEGGTAQALAVDVQQPDQVDVLFEATCTALGGLDGVVFNVGTFGRVGMDISLEEWNHLVAINQTGAMLCGRAALKHMDNGGSLILTSSVAGFKFGSQMIAYDTTKAALMGLLRFFAGAGAGRYLRCNMVVPGLVDTPNGRSAGAGRDSRGSGEILPFKRQCTAWEIAYASLFFMSTESVYVTGQYLAVDSGITGL</sequence>
<dbReference type="PRINTS" id="PR00081">
    <property type="entry name" value="GDHRDH"/>
</dbReference>
<organism evidence="3 4">
    <name type="scientific">Zestomonas insulae</name>
    <dbReference type="NCBI Taxonomy" id="2809017"/>
    <lineage>
        <taxon>Bacteria</taxon>
        <taxon>Pseudomonadati</taxon>
        <taxon>Pseudomonadota</taxon>
        <taxon>Gammaproteobacteria</taxon>
        <taxon>Pseudomonadales</taxon>
        <taxon>Pseudomonadaceae</taxon>
        <taxon>Zestomonas</taxon>
    </lineage>
</organism>
<dbReference type="InterPro" id="IPR036291">
    <property type="entry name" value="NAD(P)-bd_dom_sf"/>
</dbReference>
<dbReference type="PANTHER" id="PTHR42760">
    <property type="entry name" value="SHORT-CHAIN DEHYDROGENASES/REDUCTASES FAMILY MEMBER"/>
    <property type="match status" value="1"/>
</dbReference>
<dbReference type="CDD" id="cd05233">
    <property type="entry name" value="SDR_c"/>
    <property type="match status" value="1"/>
</dbReference>
<evidence type="ECO:0000256" key="1">
    <source>
        <dbReference type="ARBA" id="ARBA00006484"/>
    </source>
</evidence>
<proteinExistence type="inferred from homology"/>
<reference evidence="3 4" key="1">
    <citation type="submission" date="2021-02" db="EMBL/GenBank/DDBJ databases">
        <authorList>
            <person name="Lee D.-H."/>
        </authorList>
    </citation>
    <scope>NUCLEOTIDE SEQUENCE [LARGE SCALE GENOMIC DNA]</scope>
    <source>
        <strain evidence="3 4">UL073</strain>
    </source>
</reference>
<keyword evidence="4" id="KW-1185">Reference proteome</keyword>
<dbReference type="SUPFAM" id="SSF51735">
    <property type="entry name" value="NAD(P)-binding Rossmann-fold domains"/>
    <property type="match status" value="1"/>
</dbReference>
<dbReference type="Proteomes" id="UP000717995">
    <property type="component" value="Unassembled WGS sequence"/>
</dbReference>
<accession>A0ABS2IDD7</accession>
<dbReference type="EMBL" id="JAFEUP010000002">
    <property type="protein sequence ID" value="MBM7060673.1"/>
    <property type="molecule type" value="Genomic_DNA"/>
</dbReference>
<protein>
    <submittedName>
        <fullName evidence="3">SDR family oxidoreductase</fullName>
    </submittedName>
</protein>
<dbReference type="RefSeq" id="WP_204915785.1">
    <property type="nucleotide sequence ID" value="NZ_JAFEUP010000002.1"/>
</dbReference>
<dbReference type="Pfam" id="PF13561">
    <property type="entry name" value="adh_short_C2"/>
    <property type="match status" value="1"/>
</dbReference>
<feature type="region of interest" description="Disordered" evidence="2">
    <location>
        <begin position="1"/>
        <end position="21"/>
    </location>
</feature>
<name>A0ABS2IDD7_9GAMM</name>
<gene>
    <name evidence="3" type="ORF">JQX08_08115</name>
</gene>